<dbReference type="EMBL" id="AP026830">
    <property type="protein sequence ID" value="BDR92544.1"/>
    <property type="molecule type" value="Genomic_DNA"/>
</dbReference>
<dbReference type="AlphaFoldDB" id="A0A830E8W2"/>
<gene>
    <name evidence="2" type="ORF">GCM10007112_19780</name>
    <name evidence="1" type="ORF">Vsou_16370</name>
</gene>
<dbReference type="EMBL" id="BMNM01000009">
    <property type="protein sequence ID" value="GGI83025.1"/>
    <property type="molecule type" value="Genomic_DNA"/>
</dbReference>
<evidence type="ECO:0000313" key="1">
    <source>
        <dbReference type="EMBL" id="BDR92544.1"/>
    </source>
</evidence>
<name>A0A830E8W2_9CREN</name>
<evidence type="ECO:0000313" key="4">
    <source>
        <dbReference type="Proteomes" id="UP001060771"/>
    </source>
</evidence>
<dbReference type="Proteomes" id="UP001060771">
    <property type="component" value="Chromosome"/>
</dbReference>
<dbReference type="Gene3D" id="3.40.50.300">
    <property type="entry name" value="P-loop containing nucleotide triphosphate hydrolases"/>
    <property type="match status" value="1"/>
</dbReference>
<accession>A0A830E8W2</accession>
<reference evidence="4" key="3">
    <citation type="submission" date="2022-09" db="EMBL/GenBank/DDBJ databases">
        <title>Complete genome sequence of Vulcanisaeta souniana.</title>
        <authorList>
            <person name="Kato S."/>
            <person name="Itoh T."/>
            <person name="Ohkuma M."/>
        </authorList>
    </citation>
    <scope>NUCLEOTIDE SEQUENCE [LARGE SCALE GENOMIC DNA]</scope>
    <source>
        <strain evidence="4">JCM 11219</strain>
    </source>
</reference>
<dbReference type="Proteomes" id="UP000657075">
    <property type="component" value="Unassembled WGS sequence"/>
</dbReference>
<dbReference type="SUPFAM" id="SSF52540">
    <property type="entry name" value="P-loop containing nucleoside triphosphate hydrolases"/>
    <property type="match status" value="1"/>
</dbReference>
<protein>
    <recommendedName>
        <fullName evidence="5">Rad50/SbcC-type AAA domain-containing protein</fullName>
    </recommendedName>
</protein>
<keyword evidence="4" id="KW-1185">Reference proteome</keyword>
<reference evidence="2" key="2">
    <citation type="submission" date="2020-09" db="EMBL/GenBank/DDBJ databases">
        <authorList>
            <person name="Sun Q."/>
            <person name="Ohkuma M."/>
        </authorList>
    </citation>
    <scope>NUCLEOTIDE SEQUENCE</scope>
    <source>
        <strain evidence="2">JCM 11219</strain>
    </source>
</reference>
<reference evidence="1" key="4">
    <citation type="journal article" date="2023" name="Microbiol. Resour. Announc.">
        <title>Complete Genome Sequence of Vulcanisaeta souniana Strain IC-059, a Hyperthermophilic Archaeon Isolated from Hot Spring Water in Japan.</title>
        <authorList>
            <person name="Kato S."/>
            <person name="Itoh T."/>
            <person name="Wu L."/>
            <person name="Ma J."/>
            <person name="Ohkuma M."/>
        </authorList>
    </citation>
    <scope>NUCLEOTIDE SEQUENCE</scope>
    <source>
        <strain evidence="1">JCM 11219</strain>
    </source>
</reference>
<evidence type="ECO:0008006" key="5">
    <source>
        <dbReference type="Google" id="ProtNLM"/>
    </source>
</evidence>
<sequence length="351" mass="39692">MLLWPFVLIARLSIKGFYGVNIGFDLGPLTVITGPPGSGKTMIIELLWRVFKGVRDRVNLDGFTRVGDARIDMTITLDEWVKRKLEEVGYPGDSVTISIGVDEGGYVQAIKIDNKEIIVTEYRNSLSRVKYPMDVDVADTSILLNPDGLTPKEQALQLVGSASEDFEATLSVIKILRDFIIGLGVYRIGPYIDFRGRSRGTDERYMDFIGEHGDNLVEVLSQLFTDPRRDPDIRFLRKVLSELGFRNFRAGWYGGELVLSYVDKRGLVHIGDELPCHMKTMLALITQLMVARRPSVILFENADYCLSEGLGQAITKFLGNYIDGRQLIMEVRNKWFIDEMKMPHVVLYNVA</sequence>
<reference evidence="2" key="1">
    <citation type="journal article" date="2014" name="Int. J. Syst. Evol. Microbiol.">
        <title>Complete genome sequence of Corynebacterium casei LMG S-19264T (=DSM 44701T), isolated from a smear-ripened cheese.</title>
        <authorList>
            <consortium name="US DOE Joint Genome Institute (JGI-PGF)"/>
            <person name="Walter F."/>
            <person name="Albersmeier A."/>
            <person name="Kalinowski J."/>
            <person name="Ruckert C."/>
        </authorList>
    </citation>
    <scope>NUCLEOTIDE SEQUENCE</scope>
    <source>
        <strain evidence="2">JCM 11219</strain>
    </source>
</reference>
<evidence type="ECO:0000313" key="2">
    <source>
        <dbReference type="EMBL" id="GGI83025.1"/>
    </source>
</evidence>
<proteinExistence type="predicted"/>
<dbReference type="InterPro" id="IPR027417">
    <property type="entry name" value="P-loop_NTPase"/>
</dbReference>
<evidence type="ECO:0000313" key="3">
    <source>
        <dbReference type="Proteomes" id="UP000657075"/>
    </source>
</evidence>
<organism evidence="2 3">
    <name type="scientific">Vulcanisaeta souniana JCM 11219</name>
    <dbReference type="NCBI Taxonomy" id="1293586"/>
    <lineage>
        <taxon>Archaea</taxon>
        <taxon>Thermoproteota</taxon>
        <taxon>Thermoprotei</taxon>
        <taxon>Thermoproteales</taxon>
        <taxon>Thermoproteaceae</taxon>
        <taxon>Vulcanisaeta</taxon>
    </lineage>
</organism>